<protein>
    <submittedName>
        <fullName evidence="1">Uncharacterized protein</fullName>
    </submittedName>
</protein>
<dbReference type="Proteomes" id="UP001597106">
    <property type="component" value="Unassembled WGS sequence"/>
</dbReference>
<dbReference type="EMBL" id="JBHTJW010000003">
    <property type="protein sequence ID" value="MFD0930608.1"/>
    <property type="molecule type" value="Genomic_DNA"/>
</dbReference>
<keyword evidence="2" id="KW-1185">Reference proteome</keyword>
<reference evidence="2" key="1">
    <citation type="journal article" date="2019" name="Int. J. Syst. Evol. Microbiol.">
        <title>The Global Catalogue of Microorganisms (GCM) 10K type strain sequencing project: providing services to taxonomists for standard genome sequencing and annotation.</title>
        <authorList>
            <consortium name="The Broad Institute Genomics Platform"/>
            <consortium name="The Broad Institute Genome Sequencing Center for Infectious Disease"/>
            <person name="Wu L."/>
            <person name="Ma J."/>
        </authorList>
    </citation>
    <scope>NUCLEOTIDE SEQUENCE [LARGE SCALE GENOMIC DNA]</scope>
    <source>
        <strain evidence="2">CCUG 59685</strain>
    </source>
</reference>
<accession>A0ABW3GLR7</accession>
<proteinExistence type="predicted"/>
<evidence type="ECO:0000313" key="1">
    <source>
        <dbReference type="EMBL" id="MFD0930608.1"/>
    </source>
</evidence>
<evidence type="ECO:0000313" key="2">
    <source>
        <dbReference type="Proteomes" id="UP001597106"/>
    </source>
</evidence>
<name>A0ABW3GLR7_9PROT</name>
<organism evidence="1 2">
    <name type="scientific">Methylophilus glucosoxydans</name>
    <dbReference type="NCBI Taxonomy" id="752553"/>
    <lineage>
        <taxon>Bacteria</taxon>
        <taxon>Pseudomonadati</taxon>
        <taxon>Pseudomonadota</taxon>
        <taxon>Betaproteobacteria</taxon>
        <taxon>Nitrosomonadales</taxon>
        <taxon>Methylophilaceae</taxon>
        <taxon>Methylophilus</taxon>
    </lineage>
</organism>
<dbReference type="RefSeq" id="WP_194747268.1">
    <property type="nucleotide sequence ID" value="NZ_JBHTJW010000003.1"/>
</dbReference>
<sequence>MCIAEQTLNEIVTALGDFRTVTSNPLTMLRECYPDISFLRMAERDMDEAPYCRLSDFNLYLLDTREHCVKLTRQLEHATGIVLTQRDA</sequence>
<gene>
    <name evidence="1" type="ORF">ACFQ1T_12550</name>
</gene>
<comment type="caution">
    <text evidence="1">The sequence shown here is derived from an EMBL/GenBank/DDBJ whole genome shotgun (WGS) entry which is preliminary data.</text>
</comment>